<dbReference type="EMBL" id="DXBX01000033">
    <property type="protein sequence ID" value="HIZ32859.1"/>
    <property type="molecule type" value="Genomic_DNA"/>
</dbReference>
<dbReference type="Pfam" id="PF00535">
    <property type="entry name" value="Glycos_transf_2"/>
    <property type="match status" value="1"/>
</dbReference>
<sequence>MGNRRQKKGGETMNYIFDTLDTFVTYLEGLSISSILNTYWFLFFIEFPRYYLAEILVTLYRCATWKSIVRTDEQAAMTLRKDNPLVSILVPGKNEGKHIYALLNSLQEQTYKNLEIIIVDDGSDDTTPQIYTDLERRGLISRYLRLNIRGGKASAANFGAYYARGKYVIHLDADSSLDRDAIEQILLPFYFDPNIKAVGGCVKVRNAQETICTSLQALEYLKTIMVGRTVTSALGIYHIISGAFGAFDTKTLRQIGYWDIGPGLDGDITQKIRKAGWKVHFAGKAVCMTNVPTSWVQLFKQRLRWSKSLVRFRIRKHKDILLPTRNFSMLNFLSNLENIFYDGVLNYVWLFYIINLVLTQNNHFFEVVFLGFFIRYCFSLIAFAIVMITTERRKEELYLFAYLPLVSLYNGYFLRLARLWAHTTEIFFFTSYRDPWNPRKTSICAQLERT</sequence>
<dbReference type="PANTHER" id="PTHR43630">
    <property type="entry name" value="POLY-BETA-1,6-N-ACETYL-D-GLUCOSAMINE SYNTHASE"/>
    <property type="match status" value="1"/>
</dbReference>
<protein>
    <submittedName>
        <fullName evidence="6">Glycosyltransferase</fullName>
        <ecNumber evidence="6">2.4.-.-</ecNumber>
    </submittedName>
</protein>
<feature type="transmembrane region" description="Helical" evidence="4">
    <location>
        <begin position="397"/>
        <end position="414"/>
    </location>
</feature>
<keyword evidence="4" id="KW-1133">Transmembrane helix</keyword>
<evidence type="ECO:0000313" key="7">
    <source>
        <dbReference type="Proteomes" id="UP000824028"/>
    </source>
</evidence>
<dbReference type="SUPFAM" id="SSF53448">
    <property type="entry name" value="Nucleotide-diphospho-sugar transferases"/>
    <property type="match status" value="1"/>
</dbReference>
<dbReference type="GO" id="GO:0016757">
    <property type="term" value="F:glycosyltransferase activity"/>
    <property type="evidence" value="ECO:0007669"/>
    <property type="project" value="UniProtKB-KW"/>
</dbReference>
<evidence type="ECO:0000256" key="2">
    <source>
        <dbReference type="ARBA" id="ARBA00022676"/>
    </source>
</evidence>
<gene>
    <name evidence="6" type="ORF">H9814_04835</name>
</gene>
<reference evidence="6" key="1">
    <citation type="journal article" date="2021" name="PeerJ">
        <title>Extensive microbial diversity within the chicken gut microbiome revealed by metagenomics and culture.</title>
        <authorList>
            <person name="Gilroy R."/>
            <person name="Ravi A."/>
            <person name="Getino M."/>
            <person name="Pursley I."/>
            <person name="Horton D.L."/>
            <person name="Alikhan N.F."/>
            <person name="Baker D."/>
            <person name="Gharbi K."/>
            <person name="Hall N."/>
            <person name="Watson M."/>
            <person name="Adriaenssens E.M."/>
            <person name="Foster-Nyarko E."/>
            <person name="Jarju S."/>
            <person name="Secka A."/>
            <person name="Antonio M."/>
            <person name="Oren A."/>
            <person name="Chaudhuri R.R."/>
            <person name="La Ragione R."/>
            <person name="Hildebrand F."/>
            <person name="Pallen M.J."/>
        </authorList>
    </citation>
    <scope>NUCLEOTIDE SEQUENCE</scope>
    <source>
        <strain evidence="6">ChiHjej9B8-1298</strain>
    </source>
</reference>
<dbReference type="AlphaFoldDB" id="A0A9D2J215"/>
<keyword evidence="2 6" id="KW-0328">Glycosyltransferase</keyword>
<comment type="caution">
    <text evidence="6">The sequence shown here is derived from an EMBL/GenBank/DDBJ whole genome shotgun (WGS) entry which is preliminary data.</text>
</comment>
<evidence type="ECO:0000259" key="5">
    <source>
        <dbReference type="Pfam" id="PF00535"/>
    </source>
</evidence>
<feature type="domain" description="Glycosyltransferase 2-like" evidence="5">
    <location>
        <begin position="87"/>
        <end position="206"/>
    </location>
</feature>
<keyword evidence="3 6" id="KW-0808">Transferase</keyword>
<comment type="similarity">
    <text evidence="1">Belongs to the glycosyltransferase 2 family.</text>
</comment>
<feature type="transmembrane region" description="Helical" evidence="4">
    <location>
        <begin position="339"/>
        <end position="358"/>
    </location>
</feature>
<dbReference type="PANTHER" id="PTHR43630:SF1">
    <property type="entry name" value="POLY-BETA-1,6-N-ACETYL-D-GLUCOSAMINE SYNTHASE"/>
    <property type="match status" value="1"/>
</dbReference>
<keyword evidence="4" id="KW-0472">Membrane</keyword>
<reference evidence="6" key="2">
    <citation type="submission" date="2021-04" db="EMBL/GenBank/DDBJ databases">
        <authorList>
            <person name="Gilroy R."/>
        </authorList>
    </citation>
    <scope>NUCLEOTIDE SEQUENCE</scope>
    <source>
        <strain evidence="6">ChiHjej9B8-1298</strain>
    </source>
</reference>
<accession>A0A9D2J215</accession>
<proteinExistence type="inferred from homology"/>
<name>A0A9D2J215_9BACE</name>
<organism evidence="6 7">
    <name type="scientific">Candidatus Bacteroides merdigallinarum</name>
    <dbReference type="NCBI Taxonomy" id="2838473"/>
    <lineage>
        <taxon>Bacteria</taxon>
        <taxon>Pseudomonadati</taxon>
        <taxon>Bacteroidota</taxon>
        <taxon>Bacteroidia</taxon>
        <taxon>Bacteroidales</taxon>
        <taxon>Bacteroidaceae</taxon>
        <taxon>Bacteroides</taxon>
    </lineage>
</organism>
<dbReference type="Proteomes" id="UP000824028">
    <property type="component" value="Unassembled WGS sequence"/>
</dbReference>
<dbReference type="Gene3D" id="3.90.550.10">
    <property type="entry name" value="Spore Coat Polysaccharide Biosynthesis Protein SpsA, Chain A"/>
    <property type="match status" value="1"/>
</dbReference>
<dbReference type="EC" id="2.4.-.-" evidence="6"/>
<dbReference type="InterPro" id="IPR029044">
    <property type="entry name" value="Nucleotide-diphossugar_trans"/>
</dbReference>
<feature type="transmembrane region" description="Helical" evidence="4">
    <location>
        <begin position="364"/>
        <end position="385"/>
    </location>
</feature>
<evidence type="ECO:0000256" key="1">
    <source>
        <dbReference type="ARBA" id="ARBA00006739"/>
    </source>
</evidence>
<evidence type="ECO:0000256" key="4">
    <source>
        <dbReference type="SAM" id="Phobius"/>
    </source>
</evidence>
<dbReference type="CDD" id="cd06423">
    <property type="entry name" value="CESA_like"/>
    <property type="match status" value="1"/>
</dbReference>
<evidence type="ECO:0000256" key="3">
    <source>
        <dbReference type="ARBA" id="ARBA00022679"/>
    </source>
</evidence>
<keyword evidence="4" id="KW-0812">Transmembrane</keyword>
<dbReference type="InterPro" id="IPR001173">
    <property type="entry name" value="Glyco_trans_2-like"/>
</dbReference>
<evidence type="ECO:0000313" key="6">
    <source>
        <dbReference type="EMBL" id="HIZ32859.1"/>
    </source>
</evidence>